<keyword evidence="2" id="KW-0812">Transmembrane</keyword>
<name>A0A2N9GTW5_FAGSY</name>
<feature type="coiled-coil region" evidence="1">
    <location>
        <begin position="19"/>
        <end position="46"/>
    </location>
</feature>
<evidence type="ECO:0000256" key="2">
    <source>
        <dbReference type="SAM" id="Phobius"/>
    </source>
</evidence>
<proteinExistence type="predicted"/>
<dbReference type="EMBL" id="OIVN01002380">
    <property type="protein sequence ID" value="SPD03132.1"/>
    <property type="molecule type" value="Genomic_DNA"/>
</dbReference>
<organism evidence="3">
    <name type="scientific">Fagus sylvatica</name>
    <name type="common">Beechnut</name>
    <dbReference type="NCBI Taxonomy" id="28930"/>
    <lineage>
        <taxon>Eukaryota</taxon>
        <taxon>Viridiplantae</taxon>
        <taxon>Streptophyta</taxon>
        <taxon>Embryophyta</taxon>
        <taxon>Tracheophyta</taxon>
        <taxon>Spermatophyta</taxon>
        <taxon>Magnoliopsida</taxon>
        <taxon>eudicotyledons</taxon>
        <taxon>Gunneridae</taxon>
        <taxon>Pentapetalae</taxon>
        <taxon>rosids</taxon>
        <taxon>fabids</taxon>
        <taxon>Fagales</taxon>
        <taxon>Fagaceae</taxon>
        <taxon>Fagus</taxon>
    </lineage>
</organism>
<keyword evidence="1" id="KW-0175">Coiled coil</keyword>
<sequence length="188" mass="21654">MNNQVQAQENINPQVQSDIEKLNDINKKQEKRIHALEVKALQLTNLYFVFQGVILSTSSSARSITCHHCWIPFVLSLLAAILNLVAFFFTMRNILSYREQLDQNLEDLCSMRTYRVTRAEVNLVKPGELLHQQDGDQEGPRRQRPEPFKKWKRRVLSYASIGLSLGFSGVVLYGCHAILCHQRSNHEC</sequence>
<dbReference type="AlphaFoldDB" id="A0A2N9GTW5"/>
<keyword evidence="2" id="KW-0472">Membrane</keyword>
<feature type="transmembrane region" description="Helical" evidence="2">
    <location>
        <begin position="70"/>
        <end position="89"/>
    </location>
</feature>
<feature type="transmembrane region" description="Helical" evidence="2">
    <location>
        <begin position="155"/>
        <end position="179"/>
    </location>
</feature>
<gene>
    <name evidence="3" type="ORF">FSB_LOCUS31014</name>
</gene>
<dbReference type="PANTHER" id="PTHR33287">
    <property type="entry name" value="OS03G0453550 PROTEIN"/>
    <property type="match status" value="1"/>
</dbReference>
<evidence type="ECO:0000313" key="3">
    <source>
        <dbReference type="EMBL" id="SPD03132.1"/>
    </source>
</evidence>
<protein>
    <submittedName>
        <fullName evidence="3">Uncharacterized protein</fullName>
    </submittedName>
</protein>
<keyword evidence="2" id="KW-1133">Transmembrane helix</keyword>
<reference evidence="3" key="1">
    <citation type="submission" date="2018-02" db="EMBL/GenBank/DDBJ databases">
        <authorList>
            <person name="Cohen D.B."/>
            <person name="Kent A.D."/>
        </authorList>
    </citation>
    <scope>NUCLEOTIDE SEQUENCE</scope>
</reference>
<evidence type="ECO:0000256" key="1">
    <source>
        <dbReference type="SAM" id="Coils"/>
    </source>
</evidence>
<accession>A0A2N9GTW5</accession>
<dbReference type="PANTHER" id="PTHR33287:SF3">
    <property type="entry name" value="OS03G0453550 PROTEIN"/>
    <property type="match status" value="1"/>
</dbReference>